<dbReference type="GO" id="GO:0047372">
    <property type="term" value="F:monoacylglycerol lipase activity"/>
    <property type="evidence" value="ECO:0007669"/>
    <property type="project" value="TreeGrafter"/>
</dbReference>
<keyword evidence="1" id="KW-0732">Signal</keyword>
<dbReference type="PANTHER" id="PTHR43798">
    <property type="entry name" value="MONOACYLGLYCEROL LIPASE"/>
    <property type="match status" value="1"/>
</dbReference>
<accession>A0A4Q2KI91</accession>
<protein>
    <submittedName>
        <fullName evidence="3">Alpha/beta hydrolase</fullName>
    </submittedName>
</protein>
<evidence type="ECO:0000313" key="4">
    <source>
        <dbReference type="Proteomes" id="UP000293623"/>
    </source>
</evidence>
<dbReference type="SUPFAM" id="SSF53474">
    <property type="entry name" value="alpha/beta-Hydrolases"/>
    <property type="match status" value="1"/>
</dbReference>
<organism evidence="3 4">
    <name type="scientific">Pelagerythrobacter rhizovicinus</name>
    <dbReference type="NCBI Taxonomy" id="2268576"/>
    <lineage>
        <taxon>Bacteria</taxon>
        <taxon>Pseudomonadati</taxon>
        <taxon>Pseudomonadota</taxon>
        <taxon>Alphaproteobacteria</taxon>
        <taxon>Sphingomonadales</taxon>
        <taxon>Erythrobacteraceae</taxon>
        <taxon>Pelagerythrobacter</taxon>
    </lineage>
</organism>
<evidence type="ECO:0000313" key="3">
    <source>
        <dbReference type="EMBL" id="RXZ63987.1"/>
    </source>
</evidence>
<dbReference type="Pfam" id="PF00561">
    <property type="entry name" value="Abhydrolase_1"/>
    <property type="match status" value="1"/>
</dbReference>
<dbReference type="Gene3D" id="3.40.50.1820">
    <property type="entry name" value="alpha/beta hydrolase"/>
    <property type="match status" value="1"/>
</dbReference>
<dbReference type="GO" id="GO:0016020">
    <property type="term" value="C:membrane"/>
    <property type="evidence" value="ECO:0007669"/>
    <property type="project" value="TreeGrafter"/>
</dbReference>
<feature type="chain" id="PRO_5020592086" evidence="1">
    <location>
        <begin position="27"/>
        <end position="346"/>
    </location>
</feature>
<keyword evidence="4" id="KW-1185">Reference proteome</keyword>
<gene>
    <name evidence="3" type="ORF">ETX26_08580</name>
</gene>
<dbReference type="GO" id="GO:0046464">
    <property type="term" value="P:acylglycerol catabolic process"/>
    <property type="evidence" value="ECO:0007669"/>
    <property type="project" value="TreeGrafter"/>
</dbReference>
<evidence type="ECO:0000256" key="1">
    <source>
        <dbReference type="SAM" id="SignalP"/>
    </source>
</evidence>
<name>A0A4Q2KI91_9SPHN</name>
<dbReference type="OrthoDB" id="9804723at2"/>
<dbReference type="InterPro" id="IPR000639">
    <property type="entry name" value="Epox_hydrolase-like"/>
</dbReference>
<dbReference type="InterPro" id="IPR000073">
    <property type="entry name" value="AB_hydrolase_1"/>
</dbReference>
<comment type="caution">
    <text evidence="3">The sequence shown here is derived from an EMBL/GenBank/DDBJ whole genome shotgun (WGS) entry which is preliminary data.</text>
</comment>
<keyword evidence="3" id="KW-0378">Hydrolase</keyword>
<dbReference type="RefSeq" id="WP_129524302.1">
    <property type="nucleotide sequence ID" value="NZ_SDPV01000002.1"/>
</dbReference>
<sequence length="346" mass="38257">MKTPTFLRILPAAAIGLAMLTHPAAAQPDAPSPTVEQFGVDLERFEYPWPVETMPVQIGDTEGQMAFMDVTPDVPNGRSVVLLHGKNFCGATWHDTVEALLAAGYRVLVPDQIGFCKSSKPREAQYTFAMMAAFTRELMERQGIADAAVIGHSTGGMLAMHFAHMYPGAVRQLVLINPLGLTDRMAEGVPYVPLSKLVEQERAKGYDEIRKYQLDTYYHGQWEPRYDRWVRMLAGQYASGDAVAYAQAKTSEMILTQPISQHLESLTMPVTLMVGMLDTTTFGKGQAPQDVQRRLRAIPALAPDAARRFPDGELIAFEDLGHSPQVEAPDVFEPRLLEVLARADAR</sequence>
<dbReference type="PRINTS" id="PR00111">
    <property type="entry name" value="ABHYDROLASE"/>
</dbReference>
<dbReference type="Proteomes" id="UP000293623">
    <property type="component" value="Unassembled WGS sequence"/>
</dbReference>
<dbReference type="PRINTS" id="PR00412">
    <property type="entry name" value="EPOXHYDRLASE"/>
</dbReference>
<dbReference type="EMBL" id="SDPV01000002">
    <property type="protein sequence ID" value="RXZ63987.1"/>
    <property type="molecule type" value="Genomic_DNA"/>
</dbReference>
<dbReference type="InterPro" id="IPR050266">
    <property type="entry name" value="AB_hydrolase_sf"/>
</dbReference>
<proteinExistence type="predicted"/>
<dbReference type="InterPro" id="IPR029058">
    <property type="entry name" value="AB_hydrolase_fold"/>
</dbReference>
<evidence type="ECO:0000259" key="2">
    <source>
        <dbReference type="Pfam" id="PF00561"/>
    </source>
</evidence>
<reference evidence="3 4" key="1">
    <citation type="submission" date="2019-01" db="EMBL/GenBank/DDBJ databases">
        <title>Altererythrobacter rhizovicinus sp. nov., isolated from the rhizosphere soil of Haloxylon ammodendron.</title>
        <authorList>
            <person name="Li H.-P."/>
            <person name="Gou J.-Y."/>
            <person name="Yao D."/>
            <person name="Han Q.-Q."/>
            <person name="Shao K.-Z."/>
            <person name="Zhao Q."/>
            <person name="Zhang J.-L."/>
        </authorList>
    </citation>
    <scope>NUCLEOTIDE SEQUENCE [LARGE SCALE GENOMIC DNA]</scope>
    <source>
        <strain evidence="3 4">AY-3R</strain>
    </source>
</reference>
<dbReference type="AlphaFoldDB" id="A0A4Q2KI91"/>
<feature type="domain" description="AB hydrolase-1" evidence="2">
    <location>
        <begin position="80"/>
        <end position="184"/>
    </location>
</feature>
<dbReference type="PANTHER" id="PTHR43798:SF33">
    <property type="entry name" value="HYDROLASE, PUTATIVE (AFU_ORTHOLOGUE AFUA_2G14860)-RELATED"/>
    <property type="match status" value="1"/>
</dbReference>
<feature type="signal peptide" evidence="1">
    <location>
        <begin position="1"/>
        <end position="26"/>
    </location>
</feature>